<evidence type="ECO:0000259" key="2">
    <source>
        <dbReference type="SMART" id="SM00327"/>
    </source>
</evidence>
<accession>A0A0F9VUS3</accession>
<reference evidence="3" key="1">
    <citation type="journal article" date="2015" name="Nature">
        <title>Complex archaea that bridge the gap between prokaryotes and eukaryotes.</title>
        <authorList>
            <person name="Spang A."/>
            <person name="Saw J.H."/>
            <person name="Jorgensen S.L."/>
            <person name="Zaremba-Niedzwiedzka K."/>
            <person name="Martijn J."/>
            <person name="Lind A.E."/>
            <person name="van Eijk R."/>
            <person name="Schleper C."/>
            <person name="Guy L."/>
            <person name="Ettema T.J."/>
        </authorList>
    </citation>
    <scope>NUCLEOTIDE SEQUENCE</scope>
</reference>
<dbReference type="CDD" id="cd00198">
    <property type="entry name" value="vWFA"/>
    <property type="match status" value="1"/>
</dbReference>
<proteinExistence type="predicted"/>
<keyword evidence="1" id="KW-0175">Coiled coil</keyword>
<sequence>MKAIKQFSSLGLALLTLSTISACNISDKKKPIELIAHATETTAPIKDNIVQIALLLDTSNSMDGLLNQAKSQLWDIVNEFSLAKCGNETRPNLQIALYQYGNDNLSAGEGYIQQVLGFSSDLDEISEKLFSLTTNGGEEYCGKVLQTSLHQLPWNKDPDLLRMIFIAGNEPFDQGRYNYRTALANANEKDVVVNTIFCGNYELGISTDWKNGAALTGGEYMAIDHNKEVVHITTPYDDIIIKLNSKLNKTYISYGSMGKAKYMAQETQDNNALEMQEAVAVKRAVSKSSRLYNNKKWDLVDAYEDEEFEISSIENDELPLELQGRNEKEIKTYVETKKNEREQIQKEIQEYNTKRLAYISENQTNDKSGELENAMIKAIKKQAASKNYSWE</sequence>
<dbReference type="InterPro" id="IPR036465">
    <property type="entry name" value="vWFA_dom_sf"/>
</dbReference>
<comment type="caution">
    <text evidence="3">The sequence shown here is derived from an EMBL/GenBank/DDBJ whole genome shotgun (WGS) entry which is preliminary data.</text>
</comment>
<gene>
    <name evidence="3" type="ORF">LCGC14_0051300</name>
</gene>
<evidence type="ECO:0000313" key="3">
    <source>
        <dbReference type="EMBL" id="KKO07790.1"/>
    </source>
</evidence>
<feature type="domain" description="VWFA" evidence="2">
    <location>
        <begin position="49"/>
        <end position="234"/>
    </location>
</feature>
<dbReference type="SUPFAM" id="SSF53300">
    <property type="entry name" value="vWA-like"/>
    <property type="match status" value="1"/>
</dbReference>
<protein>
    <recommendedName>
        <fullName evidence="2">VWFA domain-containing protein</fullName>
    </recommendedName>
</protein>
<organism evidence="3">
    <name type="scientific">marine sediment metagenome</name>
    <dbReference type="NCBI Taxonomy" id="412755"/>
    <lineage>
        <taxon>unclassified sequences</taxon>
        <taxon>metagenomes</taxon>
        <taxon>ecological metagenomes</taxon>
    </lineage>
</organism>
<dbReference type="Pfam" id="PF00092">
    <property type="entry name" value="VWA"/>
    <property type="match status" value="1"/>
</dbReference>
<evidence type="ECO:0000256" key="1">
    <source>
        <dbReference type="SAM" id="Coils"/>
    </source>
</evidence>
<name>A0A0F9VUS3_9ZZZZ</name>
<dbReference type="EMBL" id="LAZR01000011">
    <property type="protein sequence ID" value="KKO07790.1"/>
    <property type="molecule type" value="Genomic_DNA"/>
</dbReference>
<dbReference type="InterPro" id="IPR002035">
    <property type="entry name" value="VWF_A"/>
</dbReference>
<feature type="coiled-coil region" evidence="1">
    <location>
        <begin position="330"/>
        <end position="361"/>
    </location>
</feature>
<dbReference type="Gene3D" id="3.40.50.410">
    <property type="entry name" value="von Willebrand factor, type A domain"/>
    <property type="match status" value="1"/>
</dbReference>
<dbReference type="SMART" id="SM00327">
    <property type="entry name" value="VWA"/>
    <property type="match status" value="1"/>
</dbReference>
<dbReference type="AlphaFoldDB" id="A0A0F9VUS3"/>
<dbReference type="PROSITE" id="PS51257">
    <property type="entry name" value="PROKAR_LIPOPROTEIN"/>
    <property type="match status" value="1"/>
</dbReference>